<gene>
    <name evidence="2" type="ORF">H4C15_17935</name>
</gene>
<evidence type="ECO:0000256" key="1">
    <source>
        <dbReference type="SAM" id="Coils"/>
    </source>
</evidence>
<name>A0A7W2LYG5_9PSED</name>
<dbReference type="Proteomes" id="UP000577346">
    <property type="component" value="Unassembled WGS sequence"/>
</dbReference>
<comment type="caution">
    <text evidence="2">The sequence shown here is derived from an EMBL/GenBank/DDBJ whole genome shotgun (WGS) entry which is preliminary data.</text>
</comment>
<proteinExistence type="predicted"/>
<sequence length="124" mass="13832">MTKKKQTISLMTAQDMMQKISEILLKLKNQGLAQKLKAAASKALDENNISALKSLLIIALVAQCDEELVSTKIDKEGLIFDPLSKEYLSEFDPTKAIKDLTATVDDIQAQLKKKIKKIDNKLDQ</sequence>
<keyword evidence="1" id="KW-0175">Coiled coil</keyword>
<protein>
    <submittedName>
        <fullName evidence="2">Uncharacterized protein</fullName>
    </submittedName>
</protein>
<evidence type="ECO:0000313" key="3">
    <source>
        <dbReference type="Proteomes" id="UP000577346"/>
    </source>
</evidence>
<dbReference type="EMBL" id="JACGDA010000042">
    <property type="protein sequence ID" value="MBA6149374.1"/>
    <property type="molecule type" value="Genomic_DNA"/>
</dbReference>
<accession>A0A7W2LYG5</accession>
<feature type="coiled-coil region" evidence="1">
    <location>
        <begin position="97"/>
        <end position="124"/>
    </location>
</feature>
<evidence type="ECO:0000313" key="2">
    <source>
        <dbReference type="EMBL" id="MBA6149374.1"/>
    </source>
</evidence>
<reference evidence="2 3" key="1">
    <citation type="submission" date="2020-07" db="EMBL/GenBank/DDBJ databases">
        <title>Diversity of carbapenemase encoding genes among Pseudomonas putida group clinical isolates in a tertiary Brazilian hospital.</title>
        <authorList>
            <person name="Alberto-Lei F."/>
            <person name="Nodari C.S."/>
            <person name="Streling A.P."/>
            <person name="Paulino J.T."/>
            <person name="Bessa-Neto F.O."/>
            <person name="Cayo R."/>
            <person name="Gales A.C."/>
        </authorList>
    </citation>
    <scope>NUCLEOTIDE SEQUENCE [LARGE SCALE GENOMIC DNA]</scope>
    <source>
        <strain evidence="2 3">11213</strain>
    </source>
</reference>
<dbReference type="RefSeq" id="WP_182336899.1">
    <property type="nucleotide sequence ID" value="NZ_JACGDA010000042.1"/>
</dbReference>
<dbReference type="AlphaFoldDB" id="A0A7W2LYG5"/>
<organism evidence="2 3">
    <name type="scientific">Pseudomonas juntendi</name>
    <dbReference type="NCBI Taxonomy" id="2666183"/>
    <lineage>
        <taxon>Bacteria</taxon>
        <taxon>Pseudomonadati</taxon>
        <taxon>Pseudomonadota</taxon>
        <taxon>Gammaproteobacteria</taxon>
        <taxon>Pseudomonadales</taxon>
        <taxon>Pseudomonadaceae</taxon>
        <taxon>Pseudomonas</taxon>
    </lineage>
</organism>